<comment type="caution">
    <text evidence="2">The sequence shown here is derived from an EMBL/GenBank/DDBJ whole genome shotgun (WGS) entry which is preliminary data.</text>
</comment>
<keyword evidence="1" id="KW-0472">Membrane</keyword>
<gene>
    <name evidence="2" type="ORF">A5869_001283</name>
</gene>
<reference evidence="2 3" key="1">
    <citation type="submission" date="2017-05" db="EMBL/GenBank/DDBJ databases">
        <title>The Genome Sequence of Enterococcus faecium 2D5_DIV0622.</title>
        <authorList>
            <consortium name="The Broad Institute Genomics Platform"/>
            <consortium name="The Broad Institute Genomic Center for Infectious Diseases"/>
            <person name="Earl A."/>
            <person name="Manson A."/>
            <person name="Schwartman J."/>
            <person name="Gilmore M."/>
            <person name="Abouelleil A."/>
            <person name="Cao P."/>
            <person name="Chapman S."/>
            <person name="Cusick C."/>
            <person name="Shea T."/>
            <person name="Young S."/>
            <person name="Neafsey D."/>
            <person name="Nusbaum C."/>
            <person name="Birren B."/>
        </authorList>
    </citation>
    <scope>NUCLEOTIDE SEQUENCE [LARGE SCALE GENOMIC DNA]</scope>
    <source>
        <strain evidence="2 3">2D5_DIV0622</strain>
    </source>
</reference>
<organism evidence="2 3">
    <name type="scientific">Enterococcus cecorum</name>
    <dbReference type="NCBI Taxonomy" id="44008"/>
    <lineage>
        <taxon>Bacteria</taxon>
        <taxon>Bacillati</taxon>
        <taxon>Bacillota</taxon>
        <taxon>Bacilli</taxon>
        <taxon>Lactobacillales</taxon>
        <taxon>Enterococcaceae</taxon>
        <taxon>Enterococcus</taxon>
    </lineage>
</organism>
<evidence type="ECO:0000313" key="3">
    <source>
        <dbReference type="Proteomes" id="UP000196503"/>
    </source>
</evidence>
<protein>
    <submittedName>
        <fullName evidence="2">Uncharacterized protein</fullName>
    </submittedName>
</protein>
<evidence type="ECO:0000256" key="1">
    <source>
        <dbReference type="SAM" id="Phobius"/>
    </source>
</evidence>
<keyword evidence="1" id="KW-0812">Transmembrane</keyword>
<dbReference type="EMBL" id="NIBL01000002">
    <property type="protein sequence ID" value="OUZ17811.1"/>
    <property type="molecule type" value="Genomic_DNA"/>
</dbReference>
<dbReference type="Proteomes" id="UP000196503">
    <property type="component" value="Unassembled WGS sequence"/>
</dbReference>
<dbReference type="AlphaFoldDB" id="A0A200I0F7"/>
<dbReference type="Gene3D" id="2.40.50.140">
    <property type="entry name" value="Nucleic acid-binding proteins"/>
    <property type="match status" value="1"/>
</dbReference>
<keyword evidence="1" id="KW-1133">Transmembrane helix</keyword>
<proteinExistence type="predicted"/>
<evidence type="ECO:0000313" key="2">
    <source>
        <dbReference type="EMBL" id="OUZ17811.1"/>
    </source>
</evidence>
<feature type="transmembrane region" description="Helical" evidence="1">
    <location>
        <begin position="21"/>
        <end position="50"/>
    </location>
</feature>
<name>A0A200I0F7_9ENTE</name>
<accession>A0A200I0F7</accession>
<dbReference type="RefSeq" id="WP_087663245.1">
    <property type="nucleotide sequence ID" value="NZ_NIBL01000002.1"/>
</dbReference>
<dbReference type="InterPro" id="IPR012340">
    <property type="entry name" value="NA-bd_OB-fold"/>
</dbReference>
<sequence>MQALINWLNQSIDTLPDLMQALVWVGIISLGLIGLYLIFSLIFAPFMYLYNKWTDRNQSNSLSKEDYLLGELTVKIKGDSIGEVMETGSGHARATFPAKLFRPKDIKANLEIPAGSKVLIVEFDAEGRALVVNYPR</sequence>